<proteinExistence type="predicted"/>
<evidence type="ECO:0000256" key="10">
    <source>
        <dbReference type="SAM" id="Phobius"/>
    </source>
</evidence>
<dbReference type="Proteomes" id="UP000177701">
    <property type="component" value="Unassembled WGS sequence"/>
</dbReference>
<gene>
    <name evidence="11" type="ORF">A2V47_01730</name>
</gene>
<evidence type="ECO:0000256" key="9">
    <source>
        <dbReference type="SAM" id="Coils"/>
    </source>
</evidence>
<evidence type="ECO:0000256" key="1">
    <source>
        <dbReference type="ARBA" id="ARBA00004401"/>
    </source>
</evidence>
<dbReference type="STRING" id="1797291.A2V47_01730"/>
<reference evidence="11 12" key="1">
    <citation type="journal article" date="2016" name="Nat. Commun.">
        <title>Thousands of microbial genomes shed light on interconnected biogeochemical processes in an aquifer system.</title>
        <authorList>
            <person name="Anantharaman K."/>
            <person name="Brown C.T."/>
            <person name="Hug L.A."/>
            <person name="Sharon I."/>
            <person name="Castelle C.J."/>
            <person name="Probst A.J."/>
            <person name="Thomas B.C."/>
            <person name="Singh A."/>
            <person name="Wilkins M.J."/>
            <person name="Karaoz U."/>
            <person name="Brodie E.L."/>
            <person name="Williams K.H."/>
            <person name="Hubbard S.S."/>
            <person name="Banfield J.F."/>
        </authorList>
    </citation>
    <scope>NUCLEOTIDE SEQUENCE [LARGE SCALE GENOMIC DNA]</scope>
</reference>
<dbReference type="AlphaFoldDB" id="A0A1F5AAH6"/>
<dbReference type="InterPro" id="IPR007060">
    <property type="entry name" value="FtsL/DivIC"/>
</dbReference>
<sequence>MISIRSIFHSKIVLVIILLLILYIVFLFSDKYARTLQLKEDIKRFESEIEELKMKKNNLSEEVESLKSDKSVEKIAREELGLTKPDEILIKGIEK</sequence>
<evidence type="ECO:0000256" key="5">
    <source>
        <dbReference type="ARBA" id="ARBA00022989"/>
    </source>
</evidence>
<keyword evidence="2" id="KW-1003">Cell membrane</keyword>
<accession>A0A1F5AAH6</accession>
<evidence type="ECO:0000256" key="8">
    <source>
        <dbReference type="NCBIfam" id="TIGR02209"/>
    </source>
</evidence>
<evidence type="ECO:0000313" key="12">
    <source>
        <dbReference type="Proteomes" id="UP000177701"/>
    </source>
</evidence>
<dbReference type="GO" id="GO:0030428">
    <property type="term" value="C:cell septum"/>
    <property type="evidence" value="ECO:0007669"/>
    <property type="project" value="TreeGrafter"/>
</dbReference>
<dbReference type="Pfam" id="PF04977">
    <property type="entry name" value="DivIC"/>
    <property type="match status" value="1"/>
</dbReference>
<dbReference type="PANTHER" id="PTHR37485">
    <property type="entry name" value="CELL DIVISION PROTEIN FTSB"/>
    <property type="match status" value="1"/>
</dbReference>
<evidence type="ECO:0000256" key="4">
    <source>
        <dbReference type="ARBA" id="ARBA00022692"/>
    </source>
</evidence>
<evidence type="ECO:0000256" key="2">
    <source>
        <dbReference type="ARBA" id="ARBA00022475"/>
    </source>
</evidence>
<dbReference type="GO" id="GO:0005886">
    <property type="term" value="C:plasma membrane"/>
    <property type="evidence" value="ECO:0007669"/>
    <property type="project" value="UniProtKB-SubCell"/>
</dbReference>
<keyword evidence="3 11" id="KW-0132">Cell division</keyword>
<comment type="caution">
    <text evidence="11">The sequence shown here is derived from an EMBL/GenBank/DDBJ whole genome shotgun (WGS) entry which is preliminary data.</text>
</comment>
<feature type="transmembrane region" description="Helical" evidence="10">
    <location>
        <begin position="12"/>
        <end position="29"/>
    </location>
</feature>
<keyword evidence="9" id="KW-0175">Coiled coil</keyword>
<organism evidence="11 12">
    <name type="scientific">Candidatus Sediminicultor quintus</name>
    <dbReference type="NCBI Taxonomy" id="1797291"/>
    <lineage>
        <taxon>Bacteria</taxon>
        <taxon>Pseudomonadati</taxon>
        <taxon>Atribacterota</taxon>
        <taxon>Candidatus Phoenicimicrobiia</taxon>
        <taxon>Candidatus Pheonicimicrobiales</taxon>
        <taxon>Candidatus Phoenicimicrobiaceae</taxon>
        <taxon>Candidatus Sediminicultor</taxon>
    </lineage>
</organism>
<keyword evidence="5 10" id="KW-1133">Transmembrane helix</keyword>
<feature type="coiled-coil region" evidence="9">
    <location>
        <begin position="35"/>
        <end position="69"/>
    </location>
</feature>
<protein>
    <recommendedName>
        <fullName evidence="8">Cell division protein FtsL</fullName>
    </recommendedName>
</protein>
<evidence type="ECO:0000256" key="7">
    <source>
        <dbReference type="ARBA" id="ARBA00023306"/>
    </source>
</evidence>
<comment type="subcellular location">
    <subcellularLocation>
        <location evidence="1">Cell membrane</location>
        <topology evidence="1">Single-pass type II membrane protein</topology>
    </subcellularLocation>
</comment>
<dbReference type="EMBL" id="MEYH01000053">
    <property type="protein sequence ID" value="OGD15560.1"/>
    <property type="molecule type" value="Genomic_DNA"/>
</dbReference>
<evidence type="ECO:0000256" key="3">
    <source>
        <dbReference type="ARBA" id="ARBA00022618"/>
    </source>
</evidence>
<keyword evidence="4 10" id="KW-0812">Transmembrane</keyword>
<dbReference type="GO" id="GO:0043093">
    <property type="term" value="P:FtsZ-dependent cytokinesis"/>
    <property type="evidence" value="ECO:0007669"/>
    <property type="project" value="TreeGrafter"/>
</dbReference>
<evidence type="ECO:0000256" key="6">
    <source>
        <dbReference type="ARBA" id="ARBA00023136"/>
    </source>
</evidence>
<dbReference type="InterPro" id="IPR023081">
    <property type="entry name" value="Cell_div_FtsB"/>
</dbReference>
<keyword evidence="6 10" id="KW-0472">Membrane</keyword>
<keyword evidence="7" id="KW-0131">Cell cycle</keyword>
<dbReference type="NCBIfam" id="TIGR02209">
    <property type="entry name" value="ftsL_broad"/>
    <property type="match status" value="1"/>
</dbReference>
<dbReference type="InterPro" id="IPR011922">
    <property type="entry name" value="Cell_div_FtsL"/>
</dbReference>
<evidence type="ECO:0000313" key="11">
    <source>
        <dbReference type="EMBL" id="OGD15560.1"/>
    </source>
</evidence>
<name>A0A1F5AAH6_9BACT</name>
<dbReference type="PANTHER" id="PTHR37485:SF1">
    <property type="entry name" value="CELL DIVISION PROTEIN FTSB"/>
    <property type="match status" value="1"/>
</dbReference>